<dbReference type="Pfam" id="PF07732">
    <property type="entry name" value="Cu-oxidase_3"/>
    <property type="match status" value="1"/>
</dbReference>
<dbReference type="Pfam" id="PF00394">
    <property type="entry name" value="Cu-oxidase"/>
    <property type="match status" value="1"/>
</dbReference>
<dbReference type="InterPro" id="IPR008972">
    <property type="entry name" value="Cupredoxin"/>
</dbReference>
<proteinExistence type="inferred from homology"/>
<evidence type="ECO:0000256" key="4">
    <source>
        <dbReference type="ARBA" id="ARBA00023002"/>
    </source>
</evidence>
<dbReference type="InterPro" id="IPR033138">
    <property type="entry name" value="Cu_oxidase_CS"/>
</dbReference>
<keyword evidence="8" id="KW-0812">Transmembrane</keyword>
<dbReference type="KEGG" id="tdl:TDEL_0G01920"/>
<evidence type="ECO:0000256" key="8">
    <source>
        <dbReference type="SAM" id="Phobius"/>
    </source>
</evidence>
<dbReference type="GeneID" id="11504696"/>
<evidence type="ECO:0008006" key="14">
    <source>
        <dbReference type="Google" id="ProtNLM"/>
    </source>
</evidence>
<dbReference type="Proteomes" id="UP000005627">
    <property type="component" value="Chromosome 7"/>
</dbReference>
<gene>
    <name evidence="12" type="primary">TDEL0G01920</name>
    <name evidence="12" type="ORF">TDEL_0G01920</name>
</gene>
<keyword evidence="8" id="KW-0472">Membrane</keyword>
<dbReference type="Gene3D" id="2.60.40.420">
    <property type="entry name" value="Cupredoxins - blue copper proteins"/>
    <property type="match status" value="3"/>
</dbReference>
<dbReference type="OrthoDB" id="2121828at2759"/>
<dbReference type="eggNOG" id="KOG1263">
    <property type="taxonomic scope" value="Eukaryota"/>
</dbReference>
<dbReference type="PROSITE" id="PS00080">
    <property type="entry name" value="MULTICOPPER_OXIDASE2"/>
    <property type="match status" value="1"/>
</dbReference>
<comment type="similarity">
    <text evidence="1">Belongs to the multicopper oxidase family.</text>
</comment>
<dbReference type="InterPro" id="IPR011706">
    <property type="entry name" value="Cu-oxidase_C"/>
</dbReference>
<dbReference type="HOGENOM" id="CLU_006504_7_1_1"/>
<dbReference type="CDD" id="cd13886">
    <property type="entry name" value="CuRO_2_MCO_like_1"/>
    <property type="match status" value="1"/>
</dbReference>
<dbReference type="PANTHER" id="PTHR11709:SF414">
    <property type="entry name" value="ADR239WP"/>
    <property type="match status" value="1"/>
</dbReference>
<dbReference type="SUPFAM" id="SSF49503">
    <property type="entry name" value="Cupredoxins"/>
    <property type="match status" value="3"/>
</dbReference>
<dbReference type="GO" id="GO:0005507">
    <property type="term" value="F:copper ion binding"/>
    <property type="evidence" value="ECO:0007669"/>
    <property type="project" value="InterPro"/>
</dbReference>
<evidence type="ECO:0000256" key="5">
    <source>
        <dbReference type="ARBA" id="ARBA00023004"/>
    </source>
</evidence>
<keyword evidence="7" id="KW-0406">Ion transport</keyword>
<feature type="domain" description="Plastocyanin-like" evidence="10">
    <location>
        <begin position="505"/>
        <end position="638"/>
    </location>
</feature>
<dbReference type="GO" id="GO:0016491">
    <property type="term" value="F:oxidoreductase activity"/>
    <property type="evidence" value="ECO:0007669"/>
    <property type="project" value="UniProtKB-KW"/>
</dbReference>
<dbReference type="FunFam" id="2.60.40.420:FF:000045">
    <property type="entry name" value="Laccase 2"/>
    <property type="match status" value="1"/>
</dbReference>
<dbReference type="STRING" id="1076872.G8ZYT4"/>
<reference evidence="12 13" key="1">
    <citation type="journal article" date="2011" name="Proc. Natl. Acad. Sci. U.S.A.">
        <title>Evolutionary erosion of yeast sex chromosomes by mating-type switching accidents.</title>
        <authorList>
            <person name="Gordon J.L."/>
            <person name="Armisen D."/>
            <person name="Proux-Wera E."/>
            <person name="Oheigeartaigh S.S."/>
            <person name="Byrne K.P."/>
            <person name="Wolfe K.H."/>
        </authorList>
    </citation>
    <scope>NUCLEOTIDE SEQUENCE [LARGE SCALE GENOMIC DNA]</scope>
    <source>
        <strain evidence="13">ATCC 10662 / CBS 1146 / NBRC 0425 / NCYC 2629 / NRRL Y-866</strain>
    </source>
</reference>
<dbReference type="AlphaFoldDB" id="G8ZYT4"/>
<dbReference type="EMBL" id="HE616748">
    <property type="protein sequence ID" value="CCE93559.1"/>
    <property type="molecule type" value="Genomic_DNA"/>
</dbReference>
<evidence type="ECO:0000313" key="13">
    <source>
        <dbReference type="Proteomes" id="UP000005627"/>
    </source>
</evidence>
<dbReference type="Pfam" id="PF07731">
    <property type="entry name" value="Cu-oxidase_2"/>
    <property type="match status" value="1"/>
</dbReference>
<dbReference type="InParanoid" id="G8ZYT4"/>
<evidence type="ECO:0000256" key="7">
    <source>
        <dbReference type="ARBA" id="ARBA00023065"/>
    </source>
</evidence>
<evidence type="ECO:0000256" key="1">
    <source>
        <dbReference type="ARBA" id="ARBA00010609"/>
    </source>
</evidence>
<evidence type="ECO:0000313" key="12">
    <source>
        <dbReference type="EMBL" id="CCE93559.1"/>
    </source>
</evidence>
<organism evidence="12 13">
    <name type="scientific">Torulaspora delbrueckii</name>
    <name type="common">Yeast</name>
    <name type="synonym">Candida colliculosa</name>
    <dbReference type="NCBI Taxonomy" id="4950"/>
    <lineage>
        <taxon>Eukaryota</taxon>
        <taxon>Fungi</taxon>
        <taxon>Dikarya</taxon>
        <taxon>Ascomycota</taxon>
        <taxon>Saccharomycotina</taxon>
        <taxon>Saccharomycetes</taxon>
        <taxon>Saccharomycetales</taxon>
        <taxon>Saccharomycetaceae</taxon>
        <taxon>Torulaspora</taxon>
    </lineage>
</organism>
<dbReference type="InterPro" id="IPR002355">
    <property type="entry name" value="Cu_oxidase_Cu_BS"/>
</dbReference>
<keyword evidence="13" id="KW-1185">Reference proteome</keyword>
<keyword evidence="6" id="KW-0186">Copper</keyword>
<evidence type="ECO:0000256" key="6">
    <source>
        <dbReference type="ARBA" id="ARBA00023008"/>
    </source>
</evidence>
<accession>G8ZYT4</accession>
<dbReference type="PANTHER" id="PTHR11709">
    <property type="entry name" value="MULTI-COPPER OXIDASE"/>
    <property type="match status" value="1"/>
</dbReference>
<dbReference type="InterPro" id="IPR045087">
    <property type="entry name" value="Cu-oxidase_fam"/>
</dbReference>
<keyword evidence="4" id="KW-0560">Oxidoreductase</keyword>
<feature type="domain" description="Plastocyanin-like" evidence="9">
    <location>
        <begin position="246"/>
        <end position="419"/>
    </location>
</feature>
<keyword evidence="8" id="KW-1133">Transmembrane helix</keyword>
<dbReference type="RefSeq" id="XP_003682770.1">
    <property type="nucleotide sequence ID" value="XM_003682722.1"/>
</dbReference>
<evidence type="ECO:0000256" key="2">
    <source>
        <dbReference type="ARBA" id="ARBA00022496"/>
    </source>
</evidence>
<evidence type="ECO:0000256" key="3">
    <source>
        <dbReference type="ARBA" id="ARBA00022723"/>
    </source>
</evidence>
<dbReference type="InterPro" id="IPR011707">
    <property type="entry name" value="Cu-oxidase-like_N"/>
</dbReference>
<dbReference type="GO" id="GO:0006826">
    <property type="term" value="P:iron ion transport"/>
    <property type="evidence" value="ECO:0007669"/>
    <property type="project" value="UniProtKB-KW"/>
</dbReference>
<keyword evidence="7" id="KW-0813">Transport</keyword>
<name>G8ZYT4_TORDE</name>
<dbReference type="InterPro" id="IPR001117">
    <property type="entry name" value="Cu-oxidase_2nd"/>
</dbReference>
<keyword evidence="2" id="KW-0410">Iron transport</keyword>
<feature type="domain" description="Plastocyanin-like" evidence="11">
    <location>
        <begin position="122"/>
        <end position="234"/>
    </location>
</feature>
<dbReference type="CDD" id="cd13910">
    <property type="entry name" value="CuRO_3_MCO_like_4"/>
    <property type="match status" value="1"/>
</dbReference>
<sequence>MRVEEEIPMATLDDEGDLEVQGGGRNEKEKKFLGRLKLALLVIIPLLVFSFTFKELSRANKLGFITEPMLSTFTKKSEQSNDESWRLDTGKNYTMDVKYWLSEKKPAERHYYMNISKLVEKTPDGIARNLTVVNGQYPGPLVEANAGDKLIIHVDNQMDDEPVTIHCHGLFFSKQNSFQDGAAYMNQCPIPPSGNYTYEIDLDDTQAGTYWYHSHFGGQYADGLFGPLVIHSQEEYSAMNLSYDKDIVLMVNDYYHDSASNYLPDYLGPDNENTEPDPDNGLIQGQNKFDYVEATYLVPNGRNISDVSYTPVNVSLIDLDPDSTYRVRLINAGFFLTFEFEIDSHKLEIVEADGTLVDPIEVDSIAVSLAERYSFILKPQDEKKDLGNYWMRARFNQYCAKVENDNFNPDVRAIVSYKNSEDVSNLQVPDSSWDNGGGDVRCNEFDQSLLHTANITSVPMASNGSRLPDEKIHMEISFLIGAYQLTRGYLNGHTYESYNNGSTMYQLAFAANNNTIKNLDVQDLATSNSNQYMLNFNNKGTVVDFVINNYDDGNHPFHLHGHKFYVLAIGNAGYFSEDYYNEDSDVLNFKNPVLRDTVNIPGYGWGVLRFVIDSPGVWPFHCHIGWHIESGLMMQINSLQSEYSEWDNYPQQWYDHCQYWQDQL</sequence>
<feature type="transmembrane region" description="Helical" evidence="8">
    <location>
        <begin position="36"/>
        <end position="53"/>
    </location>
</feature>
<keyword evidence="5" id="KW-0408">Iron</keyword>
<keyword evidence="3" id="KW-0479">Metal-binding</keyword>
<evidence type="ECO:0000259" key="11">
    <source>
        <dbReference type="Pfam" id="PF07732"/>
    </source>
</evidence>
<protein>
    <recommendedName>
        <fullName evidence="14">Multicopper oxidase</fullName>
    </recommendedName>
</protein>
<dbReference type="PROSITE" id="PS00079">
    <property type="entry name" value="MULTICOPPER_OXIDASE1"/>
    <property type="match status" value="2"/>
</dbReference>
<evidence type="ECO:0000259" key="10">
    <source>
        <dbReference type="Pfam" id="PF07731"/>
    </source>
</evidence>
<evidence type="ECO:0000259" key="9">
    <source>
        <dbReference type="Pfam" id="PF00394"/>
    </source>
</evidence>